<keyword evidence="4 8" id="KW-0812">Transmembrane</keyword>
<keyword evidence="2" id="KW-1003">Cell membrane</keyword>
<dbReference type="InterPro" id="IPR036526">
    <property type="entry name" value="C-N_Hydrolase_sf"/>
</dbReference>
<feature type="transmembrane region" description="Helical" evidence="8">
    <location>
        <begin position="158"/>
        <end position="185"/>
    </location>
</feature>
<dbReference type="InterPro" id="IPR004563">
    <property type="entry name" value="Apolipo_AcylTrfase"/>
</dbReference>
<evidence type="ECO:0000256" key="7">
    <source>
        <dbReference type="ARBA" id="ARBA00023315"/>
    </source>
</evidence>
<feature type="transmembrane region" description="Helical" evidence="8">
    <location>
        <begin position="192"/>
        <end position="211"/>
    </location>
</feature>
<dbReference type="Pfam" id="PF00795">
    <property type="entry name" value="CN_hydrolase"/>
    <property type="match status" value="1"/>
</dbReference>
<evidence type="ECO:0000259" key="9">
    <source>
        <dbReference type="PROSITE" id="PS50263"/>
    </source>
</evidence>
<dbReference type="PROSITE" id="PS50263">
    <property type="entry name" value="CN_HYDROLASE"/>
    <property type="match status" value="1"/>
</dbReference>
<feature type="transmembrane region" description="Helical" evidence="8">
    <location>
        <begin position="84"/>
        <end position="106"/>
    </location>
</feature>
<dbReference type="EC" id="2.3.1.-" evidence="10"/>
<feature type="transmembrane region" description="Helical" evidence="8">
    <location>
        <begin position="471"/>
        <end position="491"/>
    </location>
</feature>
<dbReference type="Gene3D" id="3.60.110.10">
    <property type="entry name" value="Carbon-nitrogen hydrolase"/>
    <property type="match status" value="1"/>
</dbReference>
<gene>
    <name evidence="10" type="primary">lnt</name>
    <name evidence="10" type="ORF">CARN8_7040006</name>
</gene>
<protein>
    <submittedName>
        <fullName evidence="10">Apolipoprotein N-acyltransferase</fullName>
        <ecNumber evidence="10">2.3.1.-</ecNumber>
    </submittedName>
</protein>
<dbReference type="GO" id="GO:0042158">
    <property type="term" value="P:lipoprotein biosynthetic process"/>
    <property type="evidence" value="ECO:0007669"/>
    <property type="project" value="InterPro"/>
</dbReference>
<keyword evidence="3 10" id="KW-0808">Transferase</keyword>
<comment type="subcellular location">
    <subcellularLocation>
        <location evidence="1">Cell membrane</location>
        <topology evidence="1">Multi-pass membrane protein</topology>
    </subcellularLocation>
</comment>
<dbReference type="AlphaFoldDB" id="A0A3P3ZRW6"/>
<feature type="transmembrane region" description="Helical" evidence="8">
    <location>
        <begin position="52"/>
        <end position="72"/>
    </location>
</feature>
<dbReference type="PANTHER" id="PTHR38686:SF1">
    <property type="entry name" value="APOLIPOPROTEIN N-ACYLTRANSFERASE"/>
    <property type="match status" value="1"/>
</dbReference>
<dbReference type="Pfam" id="PF20154">
    <property type="entry name" value="LNT_N"/>
    <property type="match status" value="1"/>
</dbReference>
<evidence type="ECO:0000256" key="2">
    <source>
        <dbReference type="ARBA" id="ARBA00022475"/>
    </source>
</evidence>
<dbReference type="GO" id="GO:0005886">
    <property type="term" value="C:plasma membrane"/>
    <property type="evidence" value="ECO:0007669"/>
    <property type="project" value="UniProtKB-SubCell"/>
</dbReference>
<accession>A0A3P3ZRW6</accession>
<dbReference type="GO" id="GO:0016410">
    <property type="term" value="F:N-acyltransferase activity"/>
    <property type="evidence" value="ECO:0007669"/>
    <property type="project" value="InterPro"/>
</dbReference>
<evidence type="ECO:0000256" key="1">
    <source>
        <dbReference type="ARBA" id="ARBA00004651"/>
    </source>
</evidence>
<proteinExistence type="inferred from homology"/>
<dbReference type="InterPro" id="IPR045378">
    <property type="entry name" value="LNT_N"/>
</dbReference>
<feature type="domain" description="CN hydrolase" evidence="9">
    <location>
        <begin position="226"/>
        <end position="470"/>
    </location>
</feature>
<dbReference type="SUPFAM" id="SSF56317">
    <property type="entry name" value="Carbon-nitrogen hydrolase"/>
    <property type="match status" value="1"/>
</dbReference>
<evidence type="ECO:0000256" key="4">
    <source>
        <dbReference type="ARBA" id="ARBA00022692"/>
    </source>
</evidence>
<sequence length="497" mass="54716">MKGKLWAGFFALLAGSLAVTGFAPYHVWPAPLLSLSILGLLWHGCHHGRSAGWIGWFWGLGFFETGIHWIEISLHEFGGMPLSLAYLLIFLFSACLALFPALVGRWSWRFHDRPTSRWLLVTPALWTLSEWVRSWFLSGFPWLSLGYAATPKGPLAGFTPLLGVFGASAATVLGAGLLTLALLSLRHHRSSLVSLLALGILLASGLALQRLPWVHPLGQPIAVNLLQGNIPQDMKFVAESRGLIVQRYNTLLFNSTGRLILLPESALPYLRQRMPEGYSEALETFGYENNSDILVGLFSEPERGQYYNSVFSFGHSPMQAYHKVHLVPFGEFIPWSDLLAPLIHSVLNIPLDDQQRGNPNQPPLRVGGQWVGVDICYEDAFGDEIRQALPQATLLANFTNDAWFGSSIGPEQHLQMAQTRALETGRPMLRVTNTGVTALIGAHGEILERAPRGEIFNLGGNISGYGGVTPFVLVGNYGILALCALALILSLRWRPLR</sequence>
<organism evidence="10">
    <name type="scientific">mine drainage metagenome</name>
    <dbReference type="NCBI Taxonomy" id="410659"/>
    <lineage>
        <taxon>unclassified sequences</taxon>
        <taxon>metagenomes</taxon>
        <taxon>ecological metagenomes</taxon>
    </lineage>
</organism>
<keyword evidence="10" id="KW-0449">Lipoprotein</keyword>
<evidence type="ECO:0000256" key="8">
    <source>
        <dbReference type="SAM" id="Phobius"/>
    </source>
</evidence>
<dbReference type="NCBIfam" id="TIGR00546">
    <property type="entry name" value="lnt"/>
    <property type="match status" value="1"/>
</dbReference>
<evidence type="ECO:0000256" key="3">
    <source>
        <dbReference type="ARBA" id="ARBA00022679"/>
    </source>
</evidence>
<keyword evidence="5 8" id="KW-1133">Transmembrane helix</keyword>
<dbReference type="HAMAP" id="MF_01148">
    <property type="entry name" value="Lnt"/>
    <property type="match status" value="1"/>
</dbReference>
<evidence type="ECO:0000256" key="6">
    <source>
        <dbReference type="ARBA" id="ARBA00023136"/>
    </source>
</evidence>
<evidence type="ECO:0000313" key="10">
    <source>
        <dbReference type="EMBL" id="VAY89535.1"/>
    </source>
</evidence>
<dbReference type="CDD" id="cd07571">
    <property type="entry name" value="ALP_N-acyl_transferase"/>
    <property type="match status" value="1"/>
</dbReference>
<reference evidence="10" key="1">
    <citation type="submission" date="2018-10" db="EMBL/GenBank/DDBJ databases">
        <authorList>
            <person name="Plewniak F."/>
        </authorList>
    </citation>
    <scope>NUCLEOTIDE SEQUENCE</scope>
</reference>
<name>A0A3P3ZRW6_9ZZZZ</name>
<keyword evidence="7 10" id="KW-0012">Acyltransferase</keyword>
<dbReference type="InterPro" id="IPR003010">
    <property type="entry name" value="C-N_Hydrolase"/>
</dbReference>
<evidence type="ECO:0000256" key="5">
    <source>
        <dbReference type="ARBA" id="ARBA00022989"/>
    </source>
</evidence>
<dbReference type="PANTHER" id="PTHR38686">
    <property type="entry name" value="APOLIPOPROTEIN N-ACYLTRANSFERASE"/>
    <property type="match status" value="1"/>
</dbReference>
<dbReference type="EMBL" id="UOYP01000673">
    <property type="protein sequence ID" value="VAY89535.1"/>
    <property type="molecule type" value="Genomic_DNA"/>
</dbReference>
<keyword evidence="6 8" id="KW-0472">Membrane</keyword>